<gene>
    <name evidence="2" type="ORF">HOP52_08360</name>
</gene>
<keyword evidence="3" id="KW-1185">Reference proteome</keyword>
<organism evidence="2 3">
    <name type="scientific">Billgrantia campisalis</name>
    <dbReference type="NCBI Taxonomy" id="74661"/>
    <lineage>
        <taxon>Bacteria</taxon>
        <taxon>Pseudomonadati</taxon>
        <taxon>Pseudomonadota</taxon>
        <taxon>Gammaproteobacteria</taxon>
        <taxon>Oceanospirillales</taxon>
        <taxon>Halomonadaceae</taxon>
        <taxon>Billgrantia</taxon>
    </lineage>
</organism>
<accession>A0ABS9P7N4</accession>
<dbReference type="EMBL" id="JABFUC010000005">
    <property type="protein sequence ID" value="MCG6657768.1"/>
    <property type="molecule type" value="Genomic_DNA"/>
</dbReference>
<proteinExistence type="predicted"/>
<keyword evidence="1" id="KW-0472">Membrane</keyword>
<protein>
    <submittedName>
        <fullName evidence="2">Uncharacterized protein</fullName>
    </submittedName>
</protein>
<keyword evidence="1" id="KW-1133">Transmembrane helix</keyword>
<keyword evidence="1" id="KW-0812">Transmembrane</keyword>
<name>A0ABS9P7N4_9GAMM</name>
<sequence length="74" mass="8304">MRESLERHQVWIYRVAIVGGLGLGLSRPAGAEALEGALWPLLAVLLFATFTQVPLNRHSLAFLRWVPSRLIPDR</sequence>
<evidence type="ECO:0000256" key="1">
    <source>
        <dbReference type="SAM" id="Phobius"/>
    </source>
</evidence>
<dbReference type="RefSeq" id="WP_238976917.1">
    <property type="nucleotide sequence ID" value="NZ_JABFUC010000005.1"/>
</dbReference>
<evidence type="ECO:0000313" key="3">
    <source>
        <dbReference type="Proteomes" id="UP000814385"/>
    </source>
</evidence>
<feature type="transmembrane region" description="Helical" evidence="1">
    <location>
        <begin position="37"/>
        <end position="55"/>
    </location>
</feature>
<dbReference type="Proteomes" id="UP000814385">
    <property type="component" value="Unassembled WGS sequence"/>
</dbReference>
<feature type="transmembrane region" description="Helical" evidence="1">
    <location>
        <begin position="12"/>
        <end position="31"/>
    </location>
</feature>
<comment type="caution">
    <text evidence="2">The sequence shown here is derived from an EMBL/GenBank/DDBJ whole genome shotgun (WGS) entry which is preliminary data.</text>
</comment>
<evidence type="ECO:0000313" key="2">
    <source>
        <dbReference type="EMBL" id="MCG6657768.1"/>
    </source>
</evidence>
<reference evidence="2 3" key="1">
    <citation type="submission" date="2020-05" db="EMBL/GenBank/DDBJ databases">
        <title>Comparative genomic analysis of denitrifying bacteria from Halomonas genus.</title>
        <authorList>
            <person name="Wang L."/>
            <person name="Shao Z."/>
        </authorList>
    </citation>
    <scope>NUCLEOTIDE SEQUENCE [LARGE SCALE GENOMIC DNA]</scope>
    <source>
        <strain evidence="2 3">A4</strain>
    </source>
</reference>